<evidence type="ECO:0000313" key="2">
    <source>
        <dbReference type="Proteomes" id="UP000664032"/>
    </source>
</evidence>
<reference evidence="1" key="1">
    <citation type="submission" date="2021-10" db="EMBL/GenBank/DDBJ databases">
        <title>Psilocybe cubensis genome.</title>
        <authorList>
            <person name="Mckernan K.J."/>
            <person name="Crawford S."/>
            <person name="Trippe A."/>
            <person name="Kane L.T."/>
            <person name="Mclaughlin S."/>
        </authorList>
    </citation>
    <scope>NUCLEOTIDE SEQUENCE</scope>
    <source>
        <strain evidence="1">MGC-MH-2018</strain>
    </source>
</reference>
<dbReference type="Proteomes" id="UP000664032">
    <property type="component" value="Unassembled WGS sequence"/>
</dbReference>
<keyword evidence="2" id="KW-1185">Reference proteome</keyword>
<protein>
    <submittedName>
        <fullName evidence="1">Multidrug export ATP-binding/permease protein YgaD</fullName>
    </submittedName>
</protein>
<dbReference type="EMBL" id="JAFIQS020000001">
    <property type="protein sequence ID" value="KAH9487188.1"/>
    <property type="molecule type" value="Genomic_DNA"/>
</dbReference>
<sequence>MTIRHSKYGVWDVYEDLKGLPTTPGHQSWSVIIQALPYVWRMIKEVASIRECWLLLAVYLSLLLLSSIVPAIALSYSGQLLTVVDSAVQHKTIDPALLSNIIIGAFVSSSATRVLRYAIQRIAKPIRTHIRIYYSVHTFHAYSRLDVPTFDDPAVQRQLQQPFSHMSIEPLAFTVISVTLRSISTAIQLVTQSLVLFNLLRDQPDGLLLAFLCSLLGFHQRPKFHLGNLKSNSVWVATTNDADYIKSEGLKQTVTDATHRKEIVASGIAPYLLSEYRKAVYRVSTRATDFYAAVMDNSDTYVIFNFIFFPEILRALPEIVFAVRALRQPESIPLSLASLNLIKQTTTSFTSTAFSLMNDTQSITTTFARVIQLYEVARIPNRVKVVPTEKTKEQQKLDQDDPNFGVPFPENDQTLRLGISVEFCQVSFKYPGSDTYALRNTSFKIERGQLCVIVGTNGSGKSTILKLIARLYDPSEGRILIDGIDVKTLRIADLRRAISVLFQDYTLFPLSIRENIGLGDPYHSNDLSKIQHAAELGGAHTFIDRLPEKYETYLERPVQDYYSELPEGTENPFGNLVDYSRVREAGNITSVDGGGSAGNRGLSGGQMQRIALARTFMRSVASEHSVGLLLFDEPSASLDPTAEHDLFERLRRLRGNKTMIFSSHRFGNLTRHADLILYMNDSIVLEEGTHDQLIQQDGEYARIWMLQAQAFL</sequence>
<name>A0ACB8HGN3_PSICU</name>
<evidence type="ECO:0000313" key="1">
    <source>
        <dbReference type="EMBL" id="KAH9487188.1"/>
    </source>
</evidence>
<comment type="caution">
    <text evidence="1">The sequence shown here is derived from an EMBL/GenBank/DDBJ whole genome shotgun (WGS) entry which is preliminary data.</text>
</comment>
<organism evidence="1 2">
    <name type="scientific">Psilocybe cubensis</name>
    <name type="common">Psychedelic mushroom</name>
    <name type="synonym">Stropharia cubensis</name>
    <dbReference type="NCBI Taxonomy" id="181762"/>
    <lineage>
        <taxon>Eukaryota</taxon>
        <taxon>Fungi</taxon>
        <taxon>Dikarya</taxon>
        <taxon>Basidiomycota</taxon>
        <taxon>Agaricomycotina</taxon>
        <taxon>Agaricomycetes</taxon>
        <taxon>Agaricomycetidae</taxon>
        <taxon>Agaricales</taxon>
        <taxon>Agaricineae</taxon>
        <taxon>Strophariaceae</taxon>
        <taxon>Psilocybe</taxon>
    </lineage>
</organism>
<proteinExistence type="predicted"/>
<gene>
    <name evidence="1" type="ORF">JR316_0001257</name>
</gene>
<accession>A0ACB8HGN3</accession>
<keyword evidence="1" id="KW-0067">ATP-binding</keyword>
<keyword evidence="1" id="KW-0547">Nucleotide-binding</keyword>